<comment type="similarity">
    <text evidence="2 7">Belongs to the FHIPEP (flagella/HR/invasion proteins export pore) family.</text>
</comment>
<evidence type="ECO:0000256" key="4">
    <source>
        <dbReference type="ARBA" id="ARBA00022692"/>
    </source>
</evidence>
<protein>
    <recommendedName>
        <fullName evidence="7">Flagellar biosynthesis protein FlhA</fullName>
    </recommendedName>
</protein>
<evidence type="ECO:0000256" key="3">
    <source>
        <dbReference type="ARBA" id="ARBA00022475"/>
    </source>
</evidence>
<dbReference type="Gene3D" id="1.10.8.540">
    <property type="entry name" value="FHIPEP family, domain 3"/>
    <property type="match status" value="1"/>
</dbReference>
<dbReference type="InterPro" id="IPR025505">
    <property type="entry name" value="FHIPEP_CS"/>
</dbReference>
<feature type="transmembrane region" description="Helical" evidence="7">
    <location>
        <begin position="281"/>
        <end position="301"/>
    </location>
</feature>
<dbReference type="Proteomes" id="UP001269819">
    <property type="component" value="Unassembled WGS sequence"/>
</dbReference>
<keyword evidence="7" id="KW-1006">Bacterial flagellum protein export</keyword>
<keyword evidence="3 7" id="KW-1003">Cell membrane</keyword>
<dbReference type="PIRSF" id="PIRSF005419">
    <property type="entry name" value="FlhA"/>
    <property type="match status" value="1"/>
</dbReference>
<dbReference type="InterPro" id="IPR042193">
    <property type="entry name" value="FHIPEP_3"/>
</dbReference>
<gene>
    <name evidence="7 9" type="primary">flhA</name>
    <name evidence="9" type="ORF">RYS15_02900</name>
</gene>
<feature type="transmembrane region" description="Helical" evidence="7">
    <location>
        <begin position="38"/>
        <end position="62"/>
    </location>
</feature>
<proteinExistence type="inferred from homology"/>
<comment type="function">
    <text evidence="7">Required for formation of the rod structure of the flagellar apparatus. Together with FliI and FliH, may constitute the export apparatus of flagellin.</text>
</comment>
<evidence type="ECO:0000256" key="7">
    <source>
        <dbReference type="RuleBase" id="RU364093"/>
    </source>
</evidence>
<keyword evidence="7" id="KW-0653">Protein transport</keyword>
<keyword evidence="7" id="KW-1005">Bacterial flagellum biogenesis</keyword>
<dbReference type="InterPro" id="IPR006301">
    <property type="entry name" value="FlhA"/>
</dbReference>
<dbReference type="RefSeq" id="WP_316972523.1">
    <property type="nucleotide sequence ID" value="NZ_JAWIIJ010000002.1"/>
</dbReference>
<feature type="transmembrane region" description="Helical" evidence="7">
    <location>
        <begin position="247"/>
        <end position="269"/>
    </location>
</feature>
<dbReference type="InterPro" id="IPR001712">
    <property type="entry name" value="T3SS_FHIPEP"/>
</dbReference>
<dbReference type="PANTHER" id="PTHR30161">
    <property type="entry name" value="FLAGELLAR EXPORT PROTEIN, MEMBRANE FLHA SUBUNIT-RELATED"/>
    <property type="match status" value="1"/>
</dbReference>
<feature type="transmembrane region" description="Helical" evidence="7">
    <location>
        <begin position="69"/>
        <end position="93"/>
    </location>
</feature>
<dbReference type="PROSITE" id="PS00994">
    <property type="entry name" value="FHIPEP"/>
    <property type="match status" value="1"/>
</dbReference>
<keyword evidence="9" id="KW-0966">Cell projection</keyword>
<keyword evidence="5 7" id="KW-1133">Transmembrane helix</keyword>
<keyword evidence="4 7" id="KW-0812">Transmembrane</keyword>
<keyword evidence="10" id="KW-1185">Reference proteome</keyword>
<evidence type="ECO:0000256" key="1">
    <source>
        <dbReference type="ARBA" id="ARBA00004651"/>
    </source>
</evidence>
<sequence length="721" mass="77408">MDRALVLNNVKSLTRGNLGIPLMLIALLGMMILPMPTFLLDVLFTFNITLSIVILLVCVYALRPMEFAAFPTVLLVATLLRLALNVASTRIVLLNGHAGGDAAGKVIESFGAVLIGGNYAVGLVVFAILMIINFMVVTKGAGRVSEVSARFTLDAMPGKQMAIDADLNAGLINQDEAKHRREEIAQEADFYGSMDGASKFVKGDAIAGLLILLINIVGGVVIGMLQHGLDFTTAMQNYALLTIGDGLVAQIPSLLLSTSAAIMVTRVTTSQDMGSQIIQQMFSGPKALSIAAGILILLGLIPGMPHLAFLGLGGIAAAAAYFIWQRDRQTVEEGGAFPARGGGVPAPRSGGDAPGGAGPDQSLPAPTETRELGWEDVSTVDVVGLEVGYRLIPLVDKSQGGQLLTRIKGVRKKLSQDLGFLMPSVHIRDNLDLMPNVYRITLMGVTIAEAEIHPDRELAIDPGQVFGKVEGIEGKDPAFGLDACWIEESKKDQAQTLGYTVVDASTVVATHLNQVLQKHAHELLGHEEAQKWLDQLEKLSPKLAEELVPTTVSISILLKVLQSLLKEEVPIRDMRSIAEAIVNLHPRSQDPKVLTTAARQALRRMIVQSICGNESEIPVITLDPELEQMLLKSLQQSQQAGGGEDIGLVLEPNMVEKLQRSLQESVQRQEMLGKPAILLVSGPLRPVLAKFASYGVERLHVLSYQEVPDNKQITIVASVGQ</sequence>
<keyword evidence="9" id="KW-0969">Cilium</keyword>
<name>A0ABU3VTL4_9GAMM</name>
<dbReference type="Gene3D" id="3.40.30.60">
    <property type="entry name" value="FHIPEP family, domain 1"/>
    <property type="match status" value="1"/>
</dbReference>
<evidence type="ECO:0000313" key="10">
    <source>
        <dbReference type="Proteomes" id="UP001269819"/>
    </source>
</evidence>
<dbReference type="InterPro" id="IPR042196">
    <property type="entry name" value="FHIPEP_4"/>
</dbReference>
<dbReference type="InterPro" id="IPR042194">
    <property type="entry name" value="FHIPEP_1"/>
</dbReference>
<dbReference type="NCBIfam" id="TIGR01398">
    <property type="entry name" value="FlhA"/>
    <property type="match status" value="1"/>
</dbReference>
<comment type="caution">
    <text evidence="9">The sequence shown here is derived from an EMBL/GenBank/DDBJ whole genome shotgun (WGS) entry which is preliminary data.</text>
</comment>
<feature type="transmembrane region" description="Helical" evidence="7">
    <location>
        <begin position="206"/>
        <end position="227"/>
    </location>
</feature>
<dbReference type="PRINTS" id="PR00949">
    <property type="entry name" value="TYPE3IMAPROT"/>
</dbReference>
<evidence type="ECO:0000256" key="5">
    <source>
        <dbReference type="ARBA" id="ARBA00022989"/>
    </source>
</evidence>
<keyword evidence="6 7" id="KW-0472">Membrane</keyword>
<feature type="region of interest" description="Disordered" evidence="8">
    <location>
        <begin position="334"/>
        <end position="370"/>
    </location>
</feature>
<evidence type="ECO:0000256" key="6">
    <source>
        <dbReference type="ARBA" id="ARBA00023136"/>
    </source>
</evidence>
<keyword evidence="7" id="KW-0813">Transport</keyword>
<organism evidence="9 10">
    <name type="scientific">Marinobacter xestospongiae</name>
    <dbReference type="NCBI Taxonomy" id="994319"/>
    <lineage>
        <taxon>Bacteria</taxon>
        <taxon>Pseudomonadati</taxon>
        <taxon>Pseudomonadota</taxon>
        <taxon>Gammaproteobacteria</taxon>
        <taxon>Pseudomonadales</taxon>
        <taxon>Marinobacteraceae</taxon>
        <taxon>Marinobacter</taxon>
    </lineage>
</organism>
<accession>A0ABU3VTL4</accession>
<comment type="subcellular location">
    <subcellularLocation>
        <location evidence="1 7">Cell membrane</location>
        <topology evidence="1 7">Multi-pass membrane protein</topology>
    </subcellularLocation>
</comment>
<feature type="transmembrane region" description="Helical" evidence="7">
    <location>
        <begin position="113"/>
        <end position="136"/>
    </location>
</feature>
<dbReference type="PANTHER" id="PTHR30161:SF1">
    <property type="entry name" value="FLAGELLAR BIOSYNTHESIS PROTEIN FLHA-RELATED"/>
    <property type="match status" value="1"/>
</dbReference>
<dbReference type="Pfam" id="PF00771">
    <property type="entry name" value="FHIPEP"/>
    <property type="match status" value="1"/>
</dbReference>
<evidence type="ECO:0000313" key="9">
    <source>
        <dbReference type="EMBL" id="MDV2077609.1"/>
    </source>
</evidence>
<evidence type="ECO:0000256" key="2">
    <source>
        <dbReference type="ARBA" id="ARBA00008835"/>
    </source>
</evidence>
<keyword evidence="9" id="KW-0282">Flagellum</keyword>
<reference evidence="9 10" key="1">
    <citation type="submission" date="2023-10" db="EMBL/GenBank/DDBJ databases">
        <title>Characteristics and mechanism of a salt-tolerant marine origin heterotrophic nitrifying- aerobic denitrifying bacteria Marinobacter xestospongiae HN1.</title>
        <authorList>
            <person name="Qi R."/>
        </authorList>
    </citation>
    <scope>NUCLEOTIDE SEQUENCE [LARGE SCALE GENOMIC DNA]</scope>
    <source>
        <strain evidence="9 10">HN1</strain>
    </source>
</reference>
<dbReference type="Gene3D" id="3.40.50.12790">
    <property type="entry name" value="FHIPEP family, domain 4"/>
    <property type="match status" value="1"/>
</dbReference>
<dbReference type="EMBL" id="JAWIIJ010000002">
    <property type="protein sequence ID" value="MDV2077609.1"/>
    <property type="molecule type" value="Genomic_DNA"/>
</dbReference>
<feature type="transmembrane region" description="Helical" evidence="7">
    <location>
        <begin position="12"/>
        <end position="32"/>
    </location>
</feature>
<evidence type="ECO:0000256" key="8">
    <source>
        <dbReference type="SAM" id="MobiDB-lite"/>
    </source>
</evidence>